<evidence type="ECO:0000313" key="2">
    <source>
        <dbReference type="EMBL" id="SVB27787.1"/>
    </source>
</evidence>
<name>A0A382CR77_9ZZZZ</name>
<proteinExistence type="predicted"/>
<dbReference type="EMBL" id="UINC01035418">
    <property type="protein sequence ID" value="SVB27787.1"/>
    <property type="molecule type" value="Genomic_DNA"/>
</dbReference>
<evidence type="ECO:0000256" key="1">
    <source>
        <dbReference type="SAM" id="MobiDB-lite"/>
    </source>
</evidence>
<gene>
    <name evidence="2" type="ORF">METZ01_LOCUS180641</name>
</gene>
<reference evidence="2" key="1">
    <citation type="submission" date="2018-05" db="EMBL/GenBank/DDBJ databases">
        <authorList>
            <person name="Lanie J.A."/>
            <person name="Ng W.-L."/>
            <person name="Kazmierczak K.M."/>
            <person name="Andrzejewski T.M."/>
            <person name="Davidsen T.M."/>
            <person name="Wayne K.J."/>
            <person name="Tettelin H."/>
            <person name="Glass J.I."/>
            <person name="Rusch D."/>
            <person name="Podicherti R."/>
            <person name="Tsui H.-C.T."/>
            <person name="Winkler M.E."/>
        </authorList>
    </citation>
    <scope>NUCLEOTIDE SEQUENCE</scope>
</reference>
<accession>A0A382CR77</accession>
<sequence length="75" mass="8667">MDTKPDINAQIQMTIQMAWEEAEELGLPDPDDTRREALGRYILTKYPLHYFLEDERYRPNRPSGGSFFESTGDAA</sequence>
<organism evidence="2">
    <name type="scientific">marine metagenome</name>
    <dbReference type="NCBI Taxonomy" id="408172"/>
    <lineage>
        <taxon>unclassified sequences</taxon>
        <taxon>metagenomes</taxon>
        <taxon>ecological metagenomes</taxon>
    </lineage>
</organism>
<dbReference type="AlphaFoldDB" id="A0A382CR77"/>
<protein>
    <submittedName>
        <fullName evidence="2">Uncharacterized protein</fullName>
    </submittedName>
</protein>
<feature type="region of interest" description="Disordered" evidence="1">
    <location>
        <begin position="56"/>
        <end position="75"/>
    </location>
</feature>